<organism evidence="3 4">
    <name type="scientific">Septoria linicola</name>
    <dbReference type="NCBI Taxonomy" id="215465"/>
    <lineage>
        <taxon>Eukaryota</taxon>
        <taxon>Fungi</taxon>
        <taxon>Dikarya</taxon>
        <taxon>Ascomycota</taxon>
        <taxon>Pezizomycotina</taxon>
        <taxon>Dothideomycetes</taxon>
        <taxon>Dothideomycetidae</taxon>
        <taxon>Mycosphaerellales</taxon>
        <taxon>Mycosphaerellaceae</taxon>
        <taxon>Septoria</taxon>
    </lineage>
</organism>
<dbReference type="InterPro" id="IPR021369">
    <property type="entry name" value="DUF2985"/>
</dbReference>
<feature type="transmembrane region" description="Helical" evidence="2">
    <location>
        <begin position="250"/>
        <end position="267"/>
    </location>
</feature>
<evidence type="ECO:0000313" key="3">
    <source>
        <dbReference type="EMBL" id="USW48514.1"/>
    </source>
</evidence>
<keyword evidence="2" id="KW-0812">Transmembrane</keyword>
<dbReference type="AlphaFoldDB" id="A0A9Q9AFJ1"/>
<feature type="region of interest" description="Disordered" evidence="1">
    <location>
        <begin position="1"/>
        <end position="26"/>
    </location>
</feature>
<keyword evidence="2" id="KW-1133">Transmembrane helix</keyword>
<accession>A0A9Q9AFJ1</accession>
<dbReference type="PANTHER" id="PTHR35872:SF1">
    <property type="entry name" value="ALPHA-L-RHAMNOSIDASE C"/>
    <property type="match status" value="1"/>
</dbReference>
<feature type="region of interest" description="Disordered" evidence="1">
    <location>
        <begin position="63"/>
        <end position="123"/>
    </location>
</feature>
<gene>
    <name evidence="3" type="ORF">Slin15195_G018330</name>
</gene>
<feature type="transmembrane region" description="Helical" evidence="2">
    <location>
        <begin position="404"/>
        <end position="424"/>
    </location>
</feature>
<feature type="transmembrane region" description="Helical" evidence="2">
    <location>
        <begin position="372"/>
        <end position="392"/>
    </location>
</feature>
<name>A0A9Q9AFJ1_9PEZI</name>
<dbReference type="PANTHER" id="PTHR35872">
    <property type="entry name" value="INTEGRAL MEMBRANE PROTEIN (AFU_ORTHOLOGUE AFUA_5G07110)"/>
    <property type="match status" value="1"/>
</dbReference>
<sequence length="470" mass="52037">MATPTTPNATTATSGRRRGTSVSSVAQSVVSATERVLDSNLPPGFLAATAEATSKAPTVDEIRSGVLSQPDPVTRSRSQSNSRRAARLSRGSRDLTTPFQEHEQQHTRGALEPFPPLAEEPTRTSAQEKAILLEREETISSTTKDHIAPLSYGNRARSSGYIPPQKLSWTTSTANALKGFWKWFITPFGFLVTLYGLNVVAWGGMLFLLLCNASPAMCWSPDPNNPGQKYFNCNDIDSPRRKWIEWDSQILNALFCVTGFGLAPWRFRDLWFLMKYRLTSQRKHGLEKKMYGLRKLGGYYRGWFRLPGQTTLDQMTTEEYLQSVKRQNISDAAAAVTTAGFDPRIPVPATKAPDPPLTGVRAPDTKLWKVDFFIWMQVWNTFFQCCLCGFMWGMNRIERPSWSTGLFVALACGVAGIGGLVSFLEGKAVKRVEGHIPHPMVDQAAADADLEMQRPGTSGEKLDAKGSKCG</sequence>
<dbReference type="Pfam" id="PF11204">
    <property type="entry name" value="DUF2985"/>
    <property type="match status" value="1"/>
</dbReference>
<evidence type="ECO:0000256" key="1">
    <source>
        <dbReference type="SAM" id="MobiDB-lite"/>
    </source>
</evidence>
<feature type="transmembrane region" description="Helical" evidence="2">
    <location>
        <begin position="188"/>
        <end position="210"/>
    </location>
</feature>
<keyword evidence="4" id="KW-1185">Reference proteome</keyword>
<keyword evidence="2" id="KW-0472">Membrane</keyword>
<proteinExistence type="predicted"/>
<evidence type="ECO:0000256" key="2">
    <source>
        <dbReference type="SAM" id="Phobius"/>
    </source>
</evidence>
<dbReference type="EMBL" id="CP099418">
    <property type="protein sequence ID" value="USW48514.1"/>
    <property type="molecule type" value="Genomic_DNA"/>
</dbReference>
<dbReference type="Proteomes" id="UP001056384">
    <property type="component" value="Chromosome 1"/>
</dbReference>
<protein>
    <submittedName>
        <fullName evidence="3">Uncharacterized protein</fullName>
    </submittedName>
</protein>
<reference evidence="3" key="1">
    <citation type="submission" date="2022-06" db="EMBL/GenBank/DDBJ databases">
        <title>Complete genome sequences of two strains of the flax pathogen Septoria linicola.</title>
        <authorList>
            <person name="Lapalu N."/>
            <person name="Simon A."/>
            <person name="Demenou B."/>
            <person name="Paumier D."/>
            <person name="Guillot M.-P."/>
            <person name="Gout L."/>
            <person name="Valade R."/>
        </authorList>
    </citation>
    <scope>NUCLEOTIDE SEQUENCE</scope>
    <source>
        <strain evidence="3">SE15195</strain>
    </source>
</reference>
<evidence type="ECO:0000313" key="4">
    <source>
        <dbReference type="Proteomes" id="UP001056384"/>
    </source>
</evidence>